<dbReference type="Proteomes" id="UP000683291">
    <property type="component" value="Chromosome 1"/>
</dbReference>
<accession>A0A975JDH5</accession>
<evidence type="ECO:0000259" key="1">
    <source>
        <dbReference type="PROSITE" id="PS50943"/>
    </source>
</evidence>
<evidence type="ECO:0000313" key="2">
    <source>
        <dbReference type="EMBL" id="QUJ76255.1"/>
    </source>
</evidence>
<dbReference type="InterPro" id="IPR001387">
    <property type="entry name" value="Cro/C1-type_HTH"/>
</dbReference>
<organism evidence="2 3">
    <name type="scientific">Sulfitobacter albidus</name>
    <dbReference type="NCBI Taxonomy" id="2829501"/>
    <lineage>
        <taxon>Bacteria</taxon>
        <taxon>Pseudomonadati</taxon>
        <taxon>Pseudomonadota</taxon>
        <taxon>Alphaproteobacteria</taxon>
        <taxon>Rhodobacterales</taxon>
        <taxon>Roseobacteraceae</taxon>
        <taxon>Sulfitobacter</taxon>
    </lineage>
</organism>
<feature type="domain" description="HTH cro/C1-type" evidence="1">
    <location>
        <begin position="44"/>
        <end position="98"/>
    </location>
</feature>
<dbReference type="EMBL" id="CP073581">
    <property type="protein sequence ID" value="QUJ76255.1"/>
    <property type="molecule type" value="Genomic_DNA"/>
</dbReference>
<proteinExistence type="predicted"/>
<name>A0A975JDH5_9RHOB</name>
<protein>
    <submittedName>
        <fullName evidence="2">Helix-turn-helix transcriptional regulator</fullName>
    </submittedName>
</protein>
<sequence length="214" mass="25043">MVEFRFGSKSEEEEAAAKLEMQLESERQDFEMRYGQLGSVHENLRQFRIRKGYKKQEMAAIMEITPRTYYIYEKGERAIPSTALVKLAALTRCDLNEILMGRLAPSNEQTTHRAVDDLNTTIDYLKHIYPKMDLATRLEVACFVVKNDWQGTKRMQPSNIREAVKVITRYRFHPEGLPAPPHWEDYGEHQDLYEEADAEWNRIVEEDFGPLPDN</sequence>
<dbReference type="KEGG" id="sual:KDD17_15330"/>
<dbReference type="AlphaFoldDB" id="A0A975JDH5"/>
<dbReference type="RefSeq" id="WP_212704453.1">
    <property type="nucleotide sequence ID" value="NZ_CP073581.1"/>
</dbReference>
<dbReference type="Pfam" id="PF01381">
    <property type="entry name" value="HTH_3"/>
    <property type="match status" value="1"/>
</dbReference>
<evidence type="ECO:0000313" key="3">
    <source>
        <dbReference type="Proteomes" id="UP000683291"/>
    </source>
</evidence>
<dbReference type="SUPFAM" id="SSF47413">
    <property type="entry name" value="lambda repressor-like DNA-binding domains"/>
    <property type="match status" value="1"/>
</dbReference>
<keyword evidence="3" id="KW-1185">Reference proteome</keyword>
<dbReference type="GO" id="GO:0003677">
    <property type="term" value="F:DNA binding"/>
    <property type="evidence" value="ECO:0007669"/>
    <property type="project" value="InterPro"/>
</dbReference>
<dbReference type="CDD" id="cd00093">
    <property type="entry name" value="HTH_XRE"/>
    <property type="match status" value="1"/>
</dbReference>
<reference evidence="2" key="1">
    <citation type="submission" date="2021-04" db="EMBL/GenBank/DDBJ databases">
        <title>Complete genome sequence for Sulfitobacter sp. strain JK7-1.</title>
        <authorList>
            <person name="Park S.-J."/>
        </authorList>
    </citation>
    <scope>NUCLEOTIDE SEQUENCE</scope>
    <source>
        <strain evidence="2">JK7-1</strain>
    </source>
</reference>
<dbReference type="PROSITE" id="PS50943">
    <property type="entry name" value="HTH_CROC1"/>
    <property type="match status" value="1"/>
</dbReference>
<dbReference type="InterPro" id="IPR010982">
    <property type="entry name" value="Lambda_DNA-bd_dom_sf"/>
</dbReference>
<dbReference type="SMART" id="SM00530">
    <property type="entry name" value="HTH_XRE"/>
    <property type="match status" value="1"/>
</dbReference>
<gene>
    <name evidence="2" type="ORF">KDD17_15330</name>
</gene>
<dbReference type="Gene3D" id="1.10.260.40">
    <property type="entry name" value="lambda repressor-like DNA-binding domains"/>
    <property type="match status" value="1"/>
</dbReference>